<dbReference type="RefSeq" id="XP_015657399.1">
    <property type="nucleotide sequence ID" value="XM_015804265.1"/>
</dbReference>
<feature type="region of interest" description="Disordered" evidence="1">
    <location>
        <begin position="88"/>
        <end position="144"/>
    </location>
</feature>
<name>A0A0M9FYW1_LEPPY</name>
<dbReference type="OrthoDB" id="261177at2759"/>
<evidence type="ECO:0000313" key="2">
    <source>
        <dbReference type="EMBL" id="KPA78960.1"/>
    </source>
</evidence>
<feature type="region of interest" description="Disordered" evidence="1">
    <location>
        <begin position="367"/>
        <end position="386"/>
    </location>
</feature>
<protein>
    <submittedName>
        <fullName evidence="2">Unspecified product</fullName>
    </submittedName>
</protein>
<dbReference type="GeneID" id="26906314"/>
<dbReference type="EMBL" id="LGTL01000012">
    <property type="protein sequence ID" value="KPA78960.1"/>
    <property type="molecule type" value="Genomic_DNA"/>
</dbReference>
<gene>
    <name evidence="2" type="ORF">ABB37_06024</name>
</gene>
<sequence>MGSTQSKIEDAGDNHPARFYDGCAKVQEGCYTVAEIYFNQAIENHPGHAFWTDLMEVTVPKGDRSSDQEESPNNDGERREFDRAFGASAQTRAAARTRGTSVQEGNEGSRRIDGVSADSPRQAAQRIPSLAGDEETDSVTPEEAARAPALVFPVDRRLVDLQDYVRMLSDIARMYSHKADASEGASCDMALKLSMMYNSYTAVRLQTMLHLLQTHFAAHNTAGDAQGEDMFGLYGKSGAQPQSLPPRNKMNMNIKKTAVNGTVNNDVASQDGQDDAVCLFWESVQFFWMSNVVSYVTTALRLMRSSGTSAPSATFKAVFDLSLTCLEAVRTQLASTAEANSHIYIGNLMSGFITFLGNSIKECTESDEGPASWAQRNGRGHANTRAPRDAKAAYLRLGSSPSFADDQVNFFRRAKHFAAPSIPLLDVGNLTTVELAMEFDTHSKRAIVLMTPMDRCFPWYMNVDVRNYFERHAAFPGCSAYLLKMCGVPDDATMRDWRLFAATGLEEMCIILFRMAVITGLILHLRGKFAQSQALFNASTPFALNMYGCRTPISDLVDAQFKQLTDNATM</sequence>
<dbReference type="PANTHER" id="PTHR40744:SF1">
    <property type="entry name" value="SODIUM STIBOGLUCONATE RESISTANCE PROTEIN"/>
    <property type="match status" value="1"/>
</dbReference>
<dbReference type="VEuPathDB" id="TriTrypDB:LpyrH10_12_2020"/>
<accession>A0A0M9FYW1</accession>
<feature type="region of interest" description="Disordered" evidence="1">
    <location>
        <begin position="61"/>
        <end position="80"/>
    </location>
</feature>
<organism evidence="2 3">
    <name type="scientific">Leptomonas pyrrhocoris</name>
    <name type="common">Firebug parasite</name>
    <dbReference type="NCBI Taxonomy" id="157538"/>
    <lineage>
        <taxon>Eukaryota</taxon>
        <taxon>Discoba</taxon>
        <taxon>Euglenozoa</taxon>
        <taxon>Kinetoplastea</taxon>
        <taxon>Metakinetoplastina</taxon>
        <taxon>Trypanosomatida</taxon>
        <taxon>Trypanosomatidae</taxon>
        <taxon>Leishmaniinae</taxon>
        <taxon>Leptomonas</taxon>
    </lineage>
</organism>
<keyword evidence="3" id="KW-1185">Reference proteome</keyword>
<evidence type="ECO:0000256" key="1">
    <source>
        <dbReference type="SAM" id="MobiDB-lite"/>
    </source>
</evidence>
<reference evidence="2 3" key="1">
    <citation type="submission" date="2015-07" db="EMBL/GenBank/DDBJ databases">
        <title>High-quality genome of monoxenous trypanosomatid Leptomonas pyrrhocoris.</title>
        <authorList>
            <person name="Flegontov P."/>
            <person name="Butenko A."/>
            <person name="Firsov S."/>
            <person name="Vlcek C."/>
            <person name="Logacheva M.D."/>
            <person name="Field M."/>
            <person name="Filatov D."/>
            <person name="Flegontova O."/>
            <person name="Gerasimov E."/>
            <person name="Jackson A.P."/>
            <person name="Kelly S."/>
            <person name="Opperdoes F."/>
            <person name="O'Reilly A."/>
            <person name="Votypka J."/>
            <person name="Yurchenko V."/>
            <person name="Lukes J."/>
        </authorList>
    </citation>
    <scope>NUCLEOTIDE SEQUENCE [LARGE SCALE GENOMIC DNA]</scope>
    <source>
        <strain evidence="2">H10</strain>
    </source>
</reference>
<comment type="caution">
    <text evidence="2">The sequence shown here is derived from an EMBL/GenBank/DDBJ whole genome shotgun (WGS) entry which is preliminary data.</text>
</comment>
<evidence type="ECO:0000313" key="3">
    <source>
        <dbReference type="Proteomes" id="UP000037923"/>
    </source>
</evidence>
<proteinExistence type="predicted"/>
<dbReference type="PANTHER" id="PTHR40744">
    <property type="entry name" value="SODIUM STIBOGLUCONATE RESISTANCE PROTEIN-RELATED"/>
    <property type="match status" value="1"/>
</dbReference>
<dbReference type="AlphaFoldDB" id="A0A0M9FYW1"/>
<feature type="compositionally biased region" description="Low complexity" evidence="1">
    <location>
        <begin position="88"/>
        <end position="101"/>
    </location>
</feature>
<dbReference type="Proteomes" id="UP000037923">
    <property type="component" value="Unassembled WGS sequence"/>
</dbReference>